<dbReference type="PROSITE" id="PS50850">
    <property type="entry name" value="MFS"/>
    <property type="match status" value="1"/>
</dbReference>
<dbReference type="PANTHER" id="PTHR48021:SF1">
    <property type="entry name" value="GH07001P-RELATED"/>
    <property type="match status" value="1"/>
</dbReference>
<dbReference type="InterPro" id="IPR005829">
    <property type="entry name" value="Sugar_transporter_CS"/>
</dbReference>
<organism evidence="7 8">
    <name type="scientific">Loxostege sticticalis</name>
    <name type="common">Beet webworm moth</name>
    <dbReference type="NCBI Taxonomy" id="481309"/>
    <lineage>
        <taxon>Eukaryota</taxon>
        <taxon>Metazoa</taxon>
        <taxon>Ecdysozoa</taxon>
        <taxon>Arthropoda</taxon>
        <taxon>Hexapoda</taxon>
        <taxon>Insecta</taxon>
        <taxon>Pterygota</taxon>
        <taxon>Neoptera</taxon>
        <taxon>Endopterygota</taxon>
        <taxon>Lepidoptera</taxon>
        <taxon>Glossata</taxon>
        <taxon>Ditrysia</taxon>
        <taxon>Pyraloidea</taxon>
        <taxon>Crambidae</taxon>
        <taxon>Pyraustinae</taxon>
        <taxon>Loxostege</taxon>
    </lineage>
</organism>
<keyword evidence="4 5" id="KW-0472">Membrane</keyword>
<dbReference type="Proteomes" id="UP001549920">
    <property type="component" value="Unassembled WGS sequence"/>
</dbReference>
<dbReference type="InterPro" id="IPR020846">
    <property type="entry name" value="MFS_dom"/>
</dbReference>
<dbReference type="PROSITE" id="PS00217">
    <property type="entry name" value="SUGAR_TRANSPORT_2"/>
    <property type="match status" value="1"/>
</dbReference>
<dbReference type="EMBL" id="JBEUOH010000012">
    <property type="protein sequence ID" value="KAL0880695.1"/>
    <property type="molecule type" value="Genomic_DNA"/>
</dbReference>
<keyword evidence="2 5" id="KW-0812">Transmembrane</keyword>
<feature type="transmembrane region" description="Helical" evidence="5">
    <location>
        <begin position="12"/>
        <end position="34"/>
    </location>
</feature>
<feature type="domain" description="Major facilitator superfamily (MFS) profile" evidence="6">
    <location>
        <begin position="11"/>
        <end position="452"/>
    </location>
</feature>
<feature type="transmembrane region" description="Helical" evidence="5">
    <location>
        <begin position="143"/>
        <end position="163"/>
    </location>
</feature>
<dbReference type="PANTHER" id="PTHR48021">
    <property type="match status" value="1"/>
</dbReference>
<evidence type="ECO:0000259" key="6">
    <source>
        <dbReference type="PROSITE" id="PS50850"/>
    </source>
</evidence>
<proteinExistence type="predicted"/>
<evidence type="ECO:0000256" key="3">
    <source>
        <dbReference type="ARBA" id="ARBA00022989"/>
    </source>
</evidence>
<evidence type="ECO:0000256" key="5">
    <source>
        <dbReference type="SAM" id="Phobius"/>
    </source>
</evidence>
<keyword evidence="8" id="KW-1185">Reference proteome</keyword>
<accession>A0ABR3HVX9</accession>
<dbReference type="InterPro" id="IPR036259">
    <property type="entry name" value="MFS_trans_sf"/>
</dbReference>
<feature type="transmembrane region" description="Helical" evidence="5">
    <location>
        <begin position="394"/>
        <end position="414"/>
    </location>
</feature>
<feature type="transmembrane region" description="Helical" evidence="5">
    <location>
        <begin position="108"/>
        <end position="131"/>
    </location>
</feature>
<name>A0ABR3HVX9_LOXSC</name>
<feature type="transmembrane region" description="Helical" evidence="5">
    <location>
        <begin position="328"/>
        <end position="349"/>
    </location>
</feature>
<evidence type="ECO:0000256" key="2">
    <source>
        <dbReference type="ARBA" id="ARBA00022692"/>
    </source>
</evidence>
<reference evidence="7 8" key="1">
    <citation type="submission" date="2024-06" db="EMBL/GenBank/DDBJ databases">
        <title>A chromosome-level genome assembly of beet webworm, Loxostege sticticalis.</title>
        <authorList>
            <person name="Zhang Y."/>
        </authorList>
    </citation>
    <scope>NUCLEOTIDE SEQUENCE [LARGE SCALE GENOMIC DNA]</scope>
    <source>
        <strain evidence="7">AQ026</strain>
        <tissue evidence="7">Whole body</tissue>
    </source>
</reference>
<sequence length="484" mass="53562">MTSSCGNSCSKLAIIIIGMSFNFFAESFIIGHSTAMVAGLTEEKEELQLSDDDISLITSILFLPMSFGALLATVITEKIGRRLALIIFSSPVTLQWLMIYFARDMYVFIAARLIAGFCFGGALPLISMITAECSSPKMRGFNLTLMAAVLPAFGTFSGSNLGLALSWRTAALVAIAPSLIATLAPIFCVESPTWLASRGRFEECEKAFISLHGYTPSAQKELKLILEVEQSKLKKHGKNNNTLVVMWQQLKLAVIKSYFWDVMSLSITLNIYKMISGKILFNIFGAPILQKITGQSDVLSYSLVVQGVCVTGSPVICFLMTRFKVRSLLFPFGVACNIIVIALSISLYVQPNYDAGSALMYANVSLYGLFLLVAQVLLFPILEALPQELYPLEIKGACTTLIAFIATGFMFVYLKVVPDMFELLDYPGTFVLNAIVTFLFLVHLWFKLPETKDRMLHEIELYFKNKTFVCVDDVITGEQMKVLV</sequence>
<dbReference type="Pfam" id="PF00083">
    <property type="entry name" value="Sugar_tr"/>
    <property type="match status" value="1"/>
</dbReference>
<feature type="transmembrane region" description="Helical" evidence="5">
    <location>
        <begin position="361"/>
        <end position="382"/>
    </location>
</feature>
<comment type="caution">
    <text evidence="7">The sequence shown here is derived from an EMBL/GenBank/DDBJ whole genome shotgun (WGS) entry which is preliminary data.</text>
</comment>
<feature type="transmembrane region" description="Helical" evidence="5">
    <location>
        <begin position="258"/>
        <end position="281"/>
    </location>
</feature>
<feature type="transmembrane region" description="Helical" evidence="5">
    <location>
        <begin position="301"/>
        <end position="321"/>
    </location>
</feature>
<protein>
    <recommendedName>
        <fullName evidence="6">Major facilitator superfamily (MFS) profile domain-containing protein</fullName>
    </recommendedName>
</protein>
<dbReference type="SUPFAM" id="SSF103473">
    <property type="entry name" value="MFS general substrate transporter"/>
    <property type="match status" value="1"/>
</dbReference>
<feature type="transmembrane region" description="Helical" evidence="5">
    <location>
        <begin position="169"/>
        <end position="189"/>
    </location>
</feature>
<evidence type="ECO:0000313" key="7">
    <source>
        <dbReference type="EMBL" id="KAL0880695.1"/>
    </source>
</evidence>
<evidence type="ECO:0000256" key="1">
    <source>
        <dbReference type="ARBA" id="ARBA00004141"/>
    </source>
</evidence>
<evidence type="ECO:0000256" key="4">
    <source>
        <dbReference type="ARBA" id="ARBA00023136"/>
    </source>
</evidence>
<keyword evidence="3 5" id="KW-1133">Transmembrane helix</keyword>
<feature type="transmembrane region" description="Helical" evidence="5">
    <location>
        <begin position="54"/>
        <end position="76"/>
    </location>
</feature>
<evidence type="ECO:0000313" key="8">
    <source>
        <dbReference type="Proteomes" id="UP001549920"/>
    </source>
</evidence>
<dbReference type="InterPro" id="IPR005828">
    <property type="entry name" value="MFS_sugar_transport-like"/>
</dbReference>
<feature type="transmembrane region" description="Helical" evidence="5">
    <location>
        <begin position="426"/>
        <end position="446"/>
    </location>
</feature>
<feature type="transmembrane region" description="Helical" evidence="5">
    <location>
        <begin position="83"/>
        <end position="102"/>
    </location>
</feature>
<dbReference type="InterPro" id="IPR050549">
    <property type="entry name" value="MFS_Trehalose_Transporter"/>
</dbReference>
<dbReference type="Gene3D" id="1.20.1250.20">
    <property type="entry name" value="MFS general substrate transporter like domains"/>
    <property type="match status" value="1"/>
</dbReference>
<gene>
    <name evidence="7" type="ORF">ABMA27_001911</name>
</gene>
<comment type="subcellular location">
    <subcellularLocation>
        <location evidence="1">Membrane</location>
        <topology evidence="1">Multi-pass membrane protein</topology>
    </subcellularLocation>
</comment>